<dbReference type="InParanoid" id="D3AX69"/>
<keyword evidence="4" id="KW-0964">Secreted</keyword>
<evidence type="ECO:0000256" key="7">
    <source>
        <dbReference type="ARBA" id="ARBA00023237"/>
    </source>
</evidence>
<evidence type="ECO:0000256" key="4">
    <source>
        <dbReference type="ARBA" id="ARBA00022525"/>
    </source>
</evidence>
<evidence type="ECO:0000313" key="9">
    <source>
        <dbReference type="Proteomes" id="UP000001396"/>
    </source>
</evidence>
<gene>
    <name evidence="8" type="ORF">PPL_00699</name>
</gene>
<dbReference type="AlphaFoldDB" id="D3AX69"/>
<name>D3AX69_HETP5</name>
<dbReference type="EMBL" id="ADBJ01000003">
    <property type="protein sequence ID" value="EFA86138.1"/>
    <property type="molecule type" value="Genomic_DNA"/>
</dbReference>
<keyword evidence="9" id="KW-1185">Reference proteome</keyword>
<keyword evidence="7" id="KW-0998">Cell outer membrane</keyword>
<evidence type="ECO:0000256" key="5">
    <source>
        <dbReference type="ARBA" id="ARBA00022729"/>
    </source>
</evidence>
<evidence type="ECO:0000256" key="3">
    <source>
        <dbReference type="ARBA" id="ARBA00004613"/>
    </source>
</evidence>
<evidence type="ECO:0000256" key="1">
    <source>
        <dbReference type="ARBA" id="ARBA00004196"/>
    </source>
</evidence>
<sequence length="107" mass="11275">MRGYLQSFFKGNQTLNGGVGGPVFVAGENPGQIAISNTTFNQNNADGSGGVTLLDKLFSKTTMPVMVVSILTDNTAVSNGGAIYMFESSYGPLLWHITILSLVEIGN</sequence>
<evidence type="ECO:0000256" key="2">
    <source>
        <dbReference type="ARBA" id="ARBA00004442"/>
    </source>
</evidence>
<keyword evidence="5" id="KW-0732">Signal</keyword>
<keyword evidence="6" id="KW-0472">Membrane</keyword>
<dbReference type="RefSeq" id="XP_020438243.1">
    <property type="nucleotide sequence ID" value="XM_020571720.1"/>
</dbReference>
<organism evidence="8 9">
    <name type="scientific">Heterostelium pallidum (strain ATCC 26659 / Pp 5 / PN500)</name>
    <name type="common">Cellular slime mold</name>
    <name type="synonym">Polysphondylium pallidum</name>
    <dbReference type="NCBI Taxonomy" id="670386"/>
    <lineage>
        <taxon>Eukaryota</taxon>
        <taxon>Amoebozoa</taxon>
        <taxon>Evosea</taxon>
        <taxon>Eumycetozoa</taxon>
        <taxon>Dictyostelia</taxon>
        <taxon>Acytosteliales</taxon>
        <taxon>Acytosteliaceae</taxon>
        <taxon>Heterostelium</taxon>
    </lineage>
</organism>
<dbReference type="Proteomes" id="UP000001396">
    <property type="component" value="Unassembled WGS sequence"/>
</dbReference>
<dbReference type="Pfam" id="PF02415">
    <property type="entry name" value="Chlam_PMP"/>
    <property type="match status" value="1"/>
</dbReference>
<dbReference type="InterPro" id="IPR003368">
    <property type="entry name" value="POMP_repeat"/>
</dbReference>
<comment type="subcellular location">
    <subcellularLocation>
        <location evidence="1">Cell envelope</location>
    </subcellularLocation>
    <subcellularLocation>
        <location evidence="2">Cell outer membrane</location>
    </subcellularLocation>
    <subcellularLocation>
        <location evidence="3">Secreted</location>
    </subcellularLocation>
</comment>
<protein>
    <submittedName>
        <fullName evidence="8">Uncharacterized protein</fullName>
    </submittedName>
</protein>
<reference evidence="8 9" key="1">
    <citation type="journal article" date="2011" name="Genome Res.">
        <title>Phylogeny-wide analysis of social amoeba genomes highlights ancient origins for complex intercellular communication.</title>
        <authorList>
            <person name="Heidel A.J."/>
            <person name="Lawal H.M."/>
            <person name="Felder M."/>
            <person name="Schilde C."/>
            <person name="Helps N.R."/>
            <person name="Tunggal B."/>
            <person name="Rivero F."/>
            <person name="John U."/>
            <person name="Schleicher M."/>
            <person name="Eichinger L."/>
            <person name="Platzer M."/>
            <person name="Noegel A.A."/>
            <person name="Schaap P."/>
            <person name="Gloeckner G."/>
        </authorList>
    </citation>
    <scope>NUCLEOTIDE SEQUENCE [LARGE SCALE GENOMIC DNA]</scope>
    <source>
        <strain evidence="9">ATCC 26659 / Pp 5 / PN500</strain>
    </source>
</reference>
<dbReference type="GeneID" id="31356230"/>
<evidence type="ECO:0000313" key="8">
    <source>
        <dbReference type="EMBL" id="EFA86138.1"/>
    </source>
</evidence>
<proteinExistence type="predicted"/>
<dbReference type="GO" id="GO:0005576">
    <property type="term" value="C:extracellular region"/>
    <property type="evidence" value="ECO:0007669"/>
    <property type="project" value="UniProtKB-SubCell"/>
</dbReference>
<evidence type="ECO:0000256" key="6">
    <source>
        <dbReference type="ARBA" id="ARBA00023136"/>
    </source>
</evidence>
<comment type="caution">
    <text evidence="8">The sequence shown here is derived from an EMBL/GenBank/DDBJ whole genome shotgun (WGS) entry which is preliminary data.</text>
</comment>
<accession>D3AX69</accession>